<gene>
    <name evidence="3" type="ORF">ACFFK0_02195</name>
</gene>
<keyword evidence="4" id="KW-1185">Reference proteome</keyword>
<evidence type="ECO:0000313" key="3">
    <source>
        <dbReference type="EMBL" id="MFC0211269.1"/>
    </source>
</evidence>
<evidence type="ECO:0000256" key="1">
    <source>
        <dbReference type="SAM" id="Phobius"/>
    </source>
</evidence>
<evidence type="ECO:0000259" key="2">
    <source>
        <dbReference type="Pfam" id="PF13559"/>
    </source>
</evidence>
<dbReference type="Pfam" id="PF13559">
    <property type="entry name" value="DUF4129"/>
    <property type="match status" value="1"/>
</dbReference>
<protein>
    <submittedName>
        <fullName evidence="3">DUF4129 domain-containing protein</fullName>
    </submittedName>
</protein>
<dbReference type="RefSeq" id="WP_377468218.1">
    <property type="nucleotide sequence ID" value="NZ_JBHLWN010000014.1"/>
</dbReference>
<accession>A0ABV6DF51</accession>
<dbReference type="InterPro" id="IPR025403">
    <property type="entry name" value="TgpA-like_C"/>
</dbReference>
<keyword evidence="1" id="KW-0472">Membrane</keyword>
<keyword evidence="1" id="KW-1133">Transmembrane helix</keyword>
<comment type="caution">
    <text evidence="3">The sequence shown here is derived from an EMBL/GenBank/DDBJ whole genome shotgun (WGS) entry which is preliminary data.</text>
</comment>
<evidence type="ECO:0000313" key="4">
    <source>
        <dbReference type="Proteomes" id="UP001589776"/>
    </source>
</evidence>
<organism evidence="3 4">
    <name type="scientific">Paenibacillus chartarius</name>
    <dbReference type="NCBI Taxonomy" id="747481"/>
    <lineage>
        <taxon>Bacteria</taxon>
        <taxon>Bacillati</taxon>
        <taxon>Bacillota</taxon>
        <taxon>Bacilli</taxon>
        <taxon>Bacillales</taxon>
        <taxon>Paenibacillaceae</taxon>
        <taxon>Paenibacillus</taxon>
    </lineage>
</organism>
<name>A0ABV6DF51_9BACL</name>
<dbReference type="Proteomes" id="UP001589776">
    <property type="component" value="Unassembled WGS sequence"/>
</dbReference>
<keyword evidence="1" id="KW-0812">Transmembrane</keyword>
<feature type="domain" description="Protein-glutamine gamma-glutamyltransferase-like C-terminal" evidence="2">
    <location>
        <begin position="134"/>
        <end position="201"/>
    </location>
</feature>
<feature type="transmembrane region" description="Helical" evidence="1">
    <location>
        <begin position="68"/>
        <end position="86"/>
    </location>
</feature>
<dbReference type="EMBL" id="JBHLWN010000014">
    <property type="protein sequence ID" value="MFC0211269.1"/>
    <property type="molecule type" value="Genomic_DNA"/>
</dbReference>
<reference evidence="3 4" key="1">
    <citation type="submission" date="2024-09" db="EMBL/GenBank/DDBJ databases">
        <authorList>
            <person name="Sun Q."/>
            <person name="Mori K."/>
        </authorList>
    </citation>
    <scope>NUCLEOTIDE SEQUENCE [LARGE SCALE GENOMIC DNA]</scope>
    <source>
        <strain evidence="3 4">CCM 7759</strain>
    </source>
</reference>
<proteinExistence type="predicted"/>
<sequence>MSSPGSESTAVQEELEQLESILSREEYTVYLRQAKGDGFDLFEWIGRQLSKLFPTFELPPGTGKAFEYAVYIALLAIIVIAIVWLSRQLVRRGRIRAWAELQEEAAGRSPQQYLELAQQLAADGKLREAVRSGFLALLLELERQTRLKIEGWKTNWDYAEELRRSDAEAEVRFREAAALFDRSWYGYGAVTAGEYEELYKLVTELMRSGEEARHAQME</sequence>